<dbReference type="EMBL" id="VFIY01000018">
    <property type="protein sequence ID" value="TPD57575.1"/>
    <property type="molecule type" value="Genomic_DNA"/>
</dbReference>
<comment type="caution">
    <text evidence="8">The sequence shown here is derived from an EMBL/GenBank/DDBJ whole genome shotgun (WGS) entry which is preliminary data.</text>
</comment>
<dbReference type="InterPro" id="IPR042175">
    <property type="entry name" value="Cell/Rod_MreC_2"/>
</dbReference>
<comment type="function">
    <text evidence="5">Involved in formation and maintenance of cell shape.</text>
</comment>
<dbReference type="GO" id="GO:0005886">
    <property type="term" value="C:plasma membrane"/>
    <property type="evidence" value="ECO:0007669"/>
    <property type="project" value="TreeGrafter"/>
</dbReference>
<keyword evidence="6" id="KW-0175">Coiled coil</keyword>
<sequence>MKGFGQRFSAIFFILLSLALLVFGRNDNQAVESGRATVFDGFTTVLEVLSKPLETADDFVSWTQNLALVYSENERLRQENTRLRQEQIAASQLVIDNQRLSSLLNIREGHVTTIAASRVVSDSGSPFFKSVLINSGRDDGIRKGMAVVNEQGIVGRTINVGSGSARVLLVTDLNSRVPVKIASSGINVILEGDNSNQPLLNFLPLGAKVKVGDLVLTSGFAKVFPPDLPVGRVVEVSEEDGIRVNLAANLYRLNYVSVLGYDIASSPDAGVSAPETPAEQAAEEQN</sequence>
<protein>
    <recommendedName>
        <fullName evidence="2 5">Cell shape-determining protein MreC</fullName>
    </recommendedName>
    <alternativeName>
        <fullName evidence="4 5">Cell shape protein MreC</fullName>
    </alternativeName>
</protein>
<gene>
    <name evidence="8" type="primary">mreC</name>
    <name evidence="8" type="ORF">FIV46_15795</name>
</gene>
<dbReference type="PANTHER" id="PTHR34138">
    <property type="entry name" value="CELL SHAPE-DETERMINING PROTEIN MREC"/>
    <property type="match status" value="1"/>
</dbReference>
<dbReference type="RefSeq" id="WP_139941890.1">
    <property type="nucleotide sequence ID" value="NZ_JBHSYP010000005.1"/>
</dbReference>
<feature type="domain" description="Rod shape-determining protein MreC beta-barrel core" evidence="7">
    <location>
        <begin position="119"/>
        <end position="259"/>
    </location>
</feature>
<evidence type="ECO:0000313" key="8">
    <source>
        <dbReference type="EMBL" id="TPD57575.1"/>
    </source>
</evidence>
<dbReference type="PIRSF" id="PIRSF038471">
    <property type="entry name" value="MreC"/>
    <property type="match status" value="1"/>
</dbReference>
<dbReference type="Proteomes" id="UP000319148">
    <property type="component" value="Unassembled WGS sequence"/>
</dbReference>
<dbReference type="GO" id="GO:0008360">
    <property type="term" value="P:regulation of cell shape"/>
    <property type="evidence" value="ECO:0007669"/>
    <property type="project" value="UniProtKB-KW"/>
</dbReference>
<dbReference type="OrthoDB" id="8478127at2"/>
<name>A0A501PBG3_9PROT</name>
<organism evidence="8 9">
    <name type="scientific">Emcibacter nanhaiensis</name>
    <dbReference type="NCBI Taxonomy" id="1505037"/>
    <lineage>
        <taxon>Bacteria</taxon>
        <taxon>Pseudomonadati</taxon>
        <taxon>Pseudomonadota</taxon>
        <taxon>Alphaproteobacteria</taxon>
        <taxon>Emcibacterales</taxon>
        <taxon>Emcibacteraceae</taxon>
        <taxon>Emcibacter</taxon>
    </lineage>
</organism>
<accession>A0A501PBG3</accession>
<dbReference type="NCBIfam" id="TIGR00219">
    <property type="entry name" value="mreC"/>
    <property type="match status" value="1"/>
</dbReference>
<evidence type="ECO:0000256" key="5">
    <source>
        <dbReference type="PIRNR" id="PIRNR038471"/>
    </source>
</evidence>
<evidence type="ECO:0000256" key="1">
    <source>
        <dbReference type="ARBA" id="ARBA00009369"/>
    </source>
</evidence>
<dbReference type="AlphaFoldDB" id="A0A501PBG3"/>
<evidence type="ECO:0000256" key="2">
    <source>
        <dbReference type="ARBA" id="ARBA00013855"/>
    </source>
</evidence>
<dbReference type="Pfam" id="PF04085">
    <property type="entry name" value="MreC"/>
    <property type="match status" value="1"/>
</dbReference>
<feature type="coiled-coil region" evidence="6">
    <location>
        <begin position="66"/>
        <end position="93"/>
    </location>
</feature>
<dbReference type="Gene3D" id="2.40.10.350">
    <property type="entry name" value="Rod shape-determining protein MreC, domain 2"/>
    <property type="match status" value="1"/>
</dbReference>
<evidence type="ECO:0000256" key="3">
    <source>
        <dbReference type="ARBA" id="ARBA00022960"/>
    </source>
</evidence>
<dbReference type="Gene3D" id="2.40.10.340">
    <property type="entry name" value="Rod shape-determining protein MreC, domain 1"/>
    <property type="match status" value="1"/>
</dbReference>
<dbReference type="InterPro" id="IPR007221">
    <property type="entry name" value="MreC"/>
</dbReference>
<proteinExistence type="inferred from homology"/>
<evidence type="ECO:0000313" key="9">
    <source>
        <dbReference type="Proteomes" id="UP000319148"/>
    </source>
</evidence>
<dbReference type="PANTHER" id="PTHR34138:SF1">
    <property type="entry name" value="CELL SHAPE-DETERMINING PROTEIN MREC"/>
    <property type="match status" value="1"/>
</dbReference>
<dbReference type="InterPro" id="IPR042177">
    <property type="entry name" value="Cell/Rod_1"/>
</dbReference>
<keyword evidence="9" id="KW-1185">Reference proteome</keyword>
<evidence type="ECO:0000256" key="4">
    <source>
        <dbReference type="ARBA" id="ARBA00032089"/>
    </source>
</evidence>
<dbReference type="InterPro" id="IPR055342">
    <property type="entry name" value="MreC_beta-barrel_core"/>
</dbReference>
<reference evidence="9" key="1">
    <citation type="submission" date="2019-06" db="EMBL/GenBank/DDBJ databases">
        <title>The complete genome of Emcibacter congregatus ZYLT.</title>
        <authorList>
            <person name="Zhao Z."/>
        </authorList>
    </citation>
    <scope>NUCLEOTIDE SEQUENCE [LARGE SCALE GENOMIC DNA]</scope>
    <source>
        <strain evidence="9">MCCC 1A06723</strain>
    </source>
</reference>
<keyword evidence="3 5" id="KW-0133">Cell shape</keyword>
<evidence type="ECO:0000259" key="7">
    <source>
        <dbReference type="Pfam" id="PF04085"/>
    </source>
</evidence>
<comment type="similarity">
    <text evidence="1 5">Belongs to the MreC family.</text>
</comment>
<evidence type="ECO:0000256" key="6">
    <source>
        <dbReference type="SAM" id="Coils"/>
    </source>
</evidence>